<dbReference type="OMA" id="MIITIPE"/>
<dbReference type="CDD" id="cd01561">
    <property type="entry name" value="CBS_like"/>
    <property type="match status" value="1"/>
</dbReference>
<dbReference type="InParanoid" id="F0ZVJ1"/>
<comment type="catalytic activity">
    <reaction evidence="6">
        <text>L-homocysteine + L-serine = L,L-cystathionine + H2O</text>
        <dbReference type="Rhea" id="RHEA:10112"/>
        <dbReference type="ChEBI" id="CHEBI:15377"/>
        <dbReference type="ChEBI" id="CHEBI:33384"/>
        <dbReference type="ChEBI" id="CHEBI:58161"/>
        <dbReference type="ChEBI" id="CHEBI:58199"/>
        <dbReference type="EC" id="4.2.1.22"/>
    </reaction>
</comment>
<evidence type="ECO:0000256" key="4">
    <source>
        <dbReference type="ARBA" id="ARBA00012041"/>
    </source>
</evidence>
<dbReference type="Gene3D" id="3.40.50.1100">
    <property type="match status" value="2"/>
</dbReference>
<dbReference type="Pfam" id="PF00291">
    <property type="entry name" value="PALP"/>
    <property type="match status" value="1"/>
</dbReference>
<sequence length="319" mass="34662">MSIYQNILETIGNTPIVKINKINTLDCEILAKCEYFNCGGSIKDRIAIKMINEAEKENKIKPGLTTLIEPTSGNTGIGLAIVAAIRGYRMIITIPERMSIEKLDVLNALGVEIYRTNNNASHDSEESHFGLAKKLNKEIPNSFVLDQYNNHFNPEAHYESTAKELIAQCDGKIDMICCGVGTGGTITGIAKRIKETLPNCIIVGIDPVGSKVAQPSSLNCEEKSYKIEGIGHNFIPGVLNRSLIDQWVKTDDAESFLMARRLIREEGLLCGGSSGSAMVGALKAASQLKKGQRCSITSLGNSGTLMKQSVVSGDKKKRK</sequence>
<feature type="domain" description="Tryptophan synthase beta chain-like PALP" evidence="7">
    <location>
        <begin position="8"/>
        <end position="294"/>
    </location>
</feature>
<evidence type="ECO:0000256" key="1">
    <source>
        <dbReference type="ARBA" id="ARBA00001933"/>
    </source>
</evidence>
<dbReference type="Proteomes" id="UP000001064">
    <property type="component" value="Unassembled WGS sequence"/>
</dbReference>
<keyword evidence="9" id="KW-1185">Reference proteome</keyword>
<evidence type="ECO:0000256" key="2">
    <source>
        <dbReference type="ARBA" id="ARBA00005003"/>
    </source>
</evidence>
<dbReference type="FunFam" id="3.40.50.1100:FF:000118">
    <property type="entry name" value="Related to CYS4-cystathionine beta-synthase"/>
    <property type="match status" value="1"/>
</dbReference>
<dbReference type="InterPro" id="IPR001926">
    <property type="entry name" value="TrpB-like_PALP"/>
</dbReference>
<dbReference type="EC" id="4.2.1.22" evidence="4"/>
<protein>
    <recommendedName>
        <fullName evidence="4">cystathionine beta-synthase</fullName>
        <ecNumber evidence="4">4.2.1.22</ecNumber>
    </recommendedName>
</protein>
<comment type="pathway">
    <text evidence="2">Amino-acid biosynthesis; L-cysteine biosynthesis; L-cysteine from L-homocysteine and L-serine: step 1/2.</text>
</comment>
<comment type="cofactor">
    <cofactor evidence="1">
        <name>pyridoxal 5'-phosphate</name>
        <dbReference type="ChEBI" id="CHEBI:597326"/>
    </cofactor>
</comment>
<evidence type="ECO:0000256" key="3">
    <source>
        <dbReference type="ARBA" id="ARBA00007103"/>
    </source>
</evidence>
<keyword evidence="5" id="KW-0663">Pyridoxal phosphate</keyword>
<dbReference type="AlphaFoldDB" id="F0ZVJ1"/>
<dbReference type="OrthoDB" id="728at2759"/>
<dbReference type="eggNOG" id="KOG1252">
    <property type="taxonomic scope" value="Eukaryota"/>
</dbReference>
<dbReference type="InterPro" id="IPR036052">
    <property type="entry name" value="TrpB-like_PALP_sf"/>
</dbReference>
<dbReference type="GO" id="GO:0005737">
    <property type="term" value="C:cytoplasm"/>
    <property type="evidence" value="ECO:0000318"/>
    <property type="project" value="GO_Central"/>
</dbReference>
<dbReference type="KEGG" id="dpp:DICPUDRAFT_89388"/>
<evidence type="ECO:0000256" key="6">
    <source>
        <dbReference type="ARBA" id="ARBA00047490"/>
    </source>
</evidence>
<dbReference type="EMBL" id="GL871215">
    <property type="protein sequence ID" value="EGC32044.1"/>
    <property type="molecule type" value="Genomic_DNA"/>
</dbReference>
<dbReference type="InterPro" id="IPR050214">
    <property type="entry name" value="Cys_Synth/Cystath_Beta-Synth"/>
</dbReference>
<dbReference type="GO" id="GO:0004122">
    <property type="term" value="F:cystathionine beta-synthase activity"/>
    <property type="evidence" value="ECO:0000318"/>
    <property type="project" value="GO_Central"/>
</dbReference>
<dbReference type="GeneID" id="10507618"/>
<dbReference type="STRING" id="5786.F0ZVJ1"/>
<name>F0ZVJ1_DICPU</name>
<reference evidence="9" key="1">
    <citation type="journal article" date="2011" name="Genome Biol.">
        <title>Comparative genomics of the social amoebae Dictyostelium discoideum and Dictyostelium purpureum.</title>
        <authorList>
            <consortium name="US DOE Joint Genome Institute (JGI-PGF)"/>
            <person name="Sucgang R."/>
            <person name="Kuo A."/>
            <person name="Tian X."/>
            <person name="Salerno W."/>
            <person name="Parikh A."/>
            <person name="Feasley C.L."/>
            <person name="Dalin E."/>
            <person name="Tu H."/>
            <person name="Huang E."/>
            <person name="Barry K."/>
            <person name="Lindquist E."/>
            <person name="Shapiro H."/>
            <person name="Bruce D."/>
            <person name="Schmutz J."/>
            <person name="Salamov A."/>
            <person name="Fey P."/>
            <person name="Gaudet P."/>
            <person name="Anjard C."/>
            <person name="Babu M.M."/>
            <person name="Basu S."/>
            <person name="Bushmanova Y."/>
            <person name="van der Wel H."/>
            <person name="Katoh-Kurasawa M."/>
            <person name="Dinh C."/>
            <person name="Coutinho P.M."/>
            <person name="Saito T."/>
            <person name="Elias M."/>
            <person name="Schaap P."/>
            <person name="Kay R.R."/>
            <person name="Henrissat B."/>
            <person name="Eichinger L."/>
            <person name="Rivero F."/>
            <person name="Putnam N.H."/>
            <person name="West C.M."/>
            <person name="Loomis W.F."/>
            <person name="Chisholm R.L."/>
            <person name="Shaulsky G."/>
            <person name="Strassmann J.E."/>
            <person name="Queller D.C."/>
            <person name="Kuspa A."/>
            <person name="Grigoriev I.V."/>
        </authorList>
    </citation>
    <scope>NUCLEOTIDE SEQUENCE [LARGE SCALE GENOMIC DNA]</scope>
    <source>
        <strain evidence="9">QSDP1</strain>
    </source>
</reference>
<gene>
    <name evidence="8" type="ORF">DICPUDRAFT_89388</name>
</gene>
<dbReference type="PANTHER" id="PTHR10314">
    <property type="entry name" value="CYSTATHIONINE BETA-SYNTHASE"/>
    <property type="match status" value="1"/>
</dbReference>
<accession>F0ZVJ1</accession>
<dbReference type="FunFam" id="3.40.50.1100:FF:000003">
    <property type="entry name" value="Cystathionine beta-synthase"/>
    <property type="match status" value="1"/>
</dbReference>
<proteinExistence type="inferred from homology"/>
<evidence type="ECO:0000313" key="8">
    <source>
        <dbReference type="EMBL" id="EGC32044.1"/>
    </source>
</evidence>
<comment type="similarity">
    <text evidence="3">Belongs to the cysteine synthase/cystathionine beta-synthase family.</text>
</comment>
<dbReference type="GO" id="GO:0006535">
    <property type="term" value="P:cysteine biosynthetic process from serine"/>
    <property type="evidence" value="ECO:0000318"/>
    <property type="project" value="GO_Central"/>
</dbReference>
<dbReference type="VEuPathDB" id="AmoebaDB:DICPUDRAFT_89388"/>
<dbReference type="RefSeq" id="XP_003291430.1">
    <property type="nucleotide sequence ID" value="XM_003291382.1"/>
</dbReference>
<dbReference type="SUPFAM" id="SSF53686">
    <property type="entry name" value="Tryptophan synthase beta subunit-like PLP-dependent enzymes"/>
    <property type="match status" value="1"/>
</dbReference>
<evidence type="ECO:0000256" key="5">
    <source>
        <dbReference type="ARBA" id="ARBA00022898"/>
    </source>
</evidence>
<organism evidence="8 9">
    <name type="scientific">Dictyostelium purpureum</name>
    <name type="common">Slime mold</name>
    <dbReference type="NCBI Taxonomy" id="5786"/>
    <lineage>
        <taxon>Eukaryota</taxon>
        <taxon>Amoebozoa</taxon>
        <taxon>Evosea</taxon>
        <taxon>Eumycetozoa</taxon>
        <taxon>Dictyostelia</taxon>
        <taxon>Dictyosteliales</taxon>
        <taxon>Dictyosteliaceae</taxon>
        <taxon>Dictyostelium</taxon>
    </lineage>
</organism>
<evidence type="ECO:0000313" key="9">
    <source>
        <dbReference type="Proteomes" id="UP000001064"/>
    </source>
</evidence>
<evidence type="ECO:0000259" key="7">
    <source>
        <dbReference type="Pfam" id="PF00291"/>
    </source>
</evidence>